<feature type="transmembrane region" description="Helical" evidence="5">
    <location>
        <begin position="113"/>
        <end position="131"/>
    </location>
</feature>
<gene>
    <name evidence="6" type="ORF">C5O00_08170</name>
</gene>
<protein>
    <recommendedName>
        <fullName evidence="5">Probable membrane transporter protein</fullName>
    </recommendedName>
</protein>
<dbReference type="InterPro" id="IPR051598">
    <property type="entry name" value="TSUP/Inactive_protease-like"/>
</dbReference>
<comment type="similarity">
    <text evidence="5">Belongs to the 4-toluene sulfonate uptake permease (TSUP) (TC 2.A.102) family.</text>
</comment>
<dbReference type="Pfam" id="PF01925">
    <property type="entry name" value="TauE"/>
    <property type="match status" value="1"/>
</dbReference>
<feature type="transmembrane region" description="Helical" evidence="5">
    <location>
        <begin position="12"/>
        <end position="39"/>
    </location>
</feature>
<evidence type="ECO:0000256" key="4">
    <source>
        <dbReference type="ARBA" id="ARBA00023136"/>
    </source>
</evidence>
<dbReference type="PANTHER" id="PTHR43701:SF2">
    <property type="entry name" value="MEMBRANE TRANSPORTER PROTEIN YJNA-RELATED"/>
    <property type="match status" value="1"/>
</dbReference>
<feature type="transmembrane region" description="Helical" evidence="5">
    <location>
        <begin position="151"/>
        <end position="181"/>
    </location>
</feature>
<keyword evidence="2 5" id="KW-0812">Transmembrane</keyword>
<sequence length="266" mass="28675">MVITEIAGYIGALIIGIVLGLIGGGGSILTVPVFVYLLYVNPVTATAYSLFVVGVSALVGAIRNIQKGLVDFKTAIVFSIPAFIAVYITRKFIVPAIPDTLFSLGEYTVSKNTGIMVFFALIMLIASFSMIRNNNKEDKPRQAVKLNFPLIFIEGFIVGLLTGVVGAGGGFLIIPALVLLAKLPMKKAVATSLLIIAIKSLIGFIGDIETMSIEWNFLLSFTAVSIAGIFIGVWLNKFIDGSKLKKGFGWFVLLMAIYIIIKEFTH</sequence>
<dbReference type="RefSeq" id="WP_105216392.1">
    <property type="nucleotide sequence ID" value="NZ_CP027062.1"/>
</dbReference>
<accession>A0A2S0HWU2</accession>
<evidence type="ECO:0000256" key="5">
    <source>
        <dbReference type="RuleBase" id="RU363041"/>
    </source>
</evidence>
<proteinExistence type="inferred from homology"/>
<name>A0A2S0HWU2_9FLAO</name>
<dbReference type="Proteomes" id="UP000238442">
    <property type="component" value="Chromosome"/>
</dbReference>
<feature type="transmembrane region" description="Helical" evidence="5">
    <location>
        <begin position="217"/>
        <end position="235"/>
    </location>
</feature>
<evidence type="ECO:0000256" key="1">
    <source>
        <dbReference type="ARBA" id="ARBA00004141"/>
    </source>
</evidence>
<feature type="transmembrane region" description="Helical" evidence="5">
    <location>
        <begin position="45"/>
        <end position="62"/>
    </location>
</feature>
<dbReference type="InterPro" id="IPR002781">
    <property type="entry name" value="TM_pro_TauE-like"/>
</dbReference>
<evidence type="ECO:0000313" key="7">
    <source>
        <dbReference type="Proteomes" id="UP000238442"/>
    </source>
</evidence>
<feature type="transmembrane region" description="Helical" evidence="5">
    <location>
        <begin position="247"/>
        <end position="265"/>
    </location>
</feature>
<keyword evidence="4 5" id="KW-0472">Membrane</keyword>
<keyword evidence="7" id="KW-1185">Reference proteome</keyword>
<dbReference type="GO" id="GO:0005886">
    <property type="term" value="C:plasma membrane"/>
    <property type="evidence" value="ECO:0007669"/>
    <property type="project" value="UniProtKB-SubCell"/>
</dbReference>
<comment type="subcellular location">
    <subcellularLocation>
        <location evidence="5">Cell membrane</location>
        <topology evidence="5">Multi-pass membrane protein</topology>
    </subcellularLocation>
    <subcellularLocation>
        <location evidence="1">Membrane</location>
        <topology evidence="1">Multi-pass membrane protein</topology>
    </subcellularLocation>
</comment>
<feature type="transmembrane region" description="Helical" evidence="5">
    <location>
        <begin position="74"/>
        <end position="93"/>
    </location>
</feature>
<dbReference type="OrthoDB" id="8559161at2"/>
<evidence type="ECO:0000256" key="2">
    <source>
        <dbReference type="ARBA" id="ARBA00022692"/>
    </source>
</evidence>
<keyword evidence="3 5" id="KW-1133">Transmembrane helix</keyword>
<reference evidence="6 7" key="1">
    <citation type="submission" date="2018-02" db="EMBL/GenBank/DDBJ databases">
        <title>Genomic analysis of the strain RR4-38 isolated from a seawater recirculating aquaculture system.</title>
        <authorList>
            <person name="Kim Y.-S."/>
            <person name="Jang Y.H."/>
            <person name="Kim K.-H."/>
        </authorList>
    </citation>
    <scope>NUCLEOTIDE SEQUENCE [LARGE SCALE GENOMIC DNA]</scope>
    <source>
        <strain evidence="6 7">RR4-38</strain>
    </source>
</reference>
<dbReference type="KEGG" id="aue:C5O00_08170"/>
<evidence type="ECO:0000313" key="6">
    <source>
        <dbReference type="EMBL" id="AVI51151.1"/>
    </source>
</evidence>
<organism evidence="6 7">
    <name type="scientific">Pukyongia salina</name>
    <dbReference type="NCBI Taxonomy" id="2094025"/>
    <lineage>
        <taxon>Bacteria</taxon>
        <taxon>Pseudomonadati</taxon>
        <taxon>Bacteroidota</taxon>
        <taxon>Flavobacteriia</taxon>
        <taxon>Flavobacteriales</taxon>
        <taxon>Flavobacteriaceae</taxon>
        <taxon>Pukyongia</taxon>
    </lineage>
</organism>
<feature type="transmembrane region" description="Helical" evidence="5">
    <location>
        <begin position="187"/>
        <end position="205"/>
    </location>
</feature>
<dbReference type="EMBL" id="CP027062">
    <property type="protein sequence ID" value="AVI51151.1"/>
    <property type="molecule type" value="Genomic_DNA"/>
</dbReference>
<dbReference type="AlphaFoldDB" id="A0A2S0HWU2"/>
<dbReference type="PANTHER" id="PTHR43701">
    <property type="entry name" value="MEMBRANE TRANSPORTER PROTEIN MJ0441-RELATED"/>
    <property type="match status" value="1"/>
</dbReference>
<keyword evidence="5" id="KW-1003">Cell membrane</keyword>
<evidence type="ECO:0000256" key="3">
    <source>
        <dbReference type="ARBA" id="ARBA00022989"/>
    </source>
</evidence>